<reference evidence="1" key="1">
    <citation type="submission" date="2021-05" db="EMBL/GenBank/DDBJ databases">
        <title>Draft genomes of bacteria isolated from model marine particles.</title>
        <authorList>
            <person name="Datta M.S."/>
            <person name="Schwartzman J.A."/>
            <person name="Enke T.N."/>
            <person name="Saavedra J."/>
            <person name="Cermak N."/>
            <person name="Cordero O.X."/>
        </authorList>
    </citation>
    <scope>NUCLEOTIDE SEQUENCE</scope>
    <source>
        <strain evidence="1">I2M19</strain>
    </source>
</reference>
<comment type="caution">
    <text evidence="1">The sequence shown here is derived from an EMBL/GenBank/DDBJ whole genome shotgun (WGS) entry which is preliminary data.</text>
</comment>
<proteinExistence type="predicted"/>
<keyword evidence="1" id="KW-0540">Nuclease</keyword>
<keyword evidence="1" id="KW-0255">Endonuclease</keyword>
<accession>A0ACC5U7Z8</accession>
<dbReference type="Proteomes" id="UP001647509">
    <property type="component" value="Unassembled WGS sequence"/>
</dbReference>
<keyword evidence="1" id="KW-0378">Hydrolase</keyword>
<keyword evidence="2" id="KW-1185">Reference proteome</keyword>
<organism evidence="1 2">
    <name type="scientific">Pseudotamlana agarivorans</name>
    <dbReference type="NCBI Taxonomy" id="481183"/>
    <lineage>
        <taxon>Bacteria</taxon>
        <taxon>Pseudomonadati</taxon>
        <taxon>Bacteroidota</taxon>
        <taxon>Flavobacteriia</taxon>
        <taxon>Flavobacteriales</taxon>
        <taxon>Flavobacteriaceae</taxon>
        <taxon>Pseudotamlana</taxon>
    </lineage>
</organism>
<protein>
    <submittedName>
        <fullName evidence="1">Endonuclease/exonuclease/phosphatase family protein</fullName>
    </submittedName>
</protein>
<sequence>MRKFIRGSYRILNVIIIIALLMLHFIIKDRTYELSLLFYPLPLPVIILIVLGLSIFLGKWRKYNLFLAGLLLVIWLGRSFRFSIAEPIKDSDIEIVFWNTSRVHKFKDAITQYGDFPDVMVLAEASDTDFKDLQKKYPDYSFYKSTRELSIFSKHPMKIISDVTSNYHTSVVHFETCNLHFYAVDVTGSRDVPRHWELDYVDAHLEFQERTIVLGDFNLPYESVYFEVIRAQFNHWFSSKGNGFRETWPWELPLLSLDHIWVSKDLEILDSKKINSLESDHEMIKTVVLRE</sequence>
<evidence type="ECO:0000313" key="1">
    <source>
        <dbReference type="EMBL" id="MBU2950451.1"/>
    </source>
</evidence>
<dbReference type="EMBL" id="JAHKPD010000012">
    <property type="protein sequence ID" value="MBU2950451.1"/>
    <property type="molecule type" value="Genomic_DNA"/>
</dbReference>
<evidence type="ECO:0000313" key="2">
    <source>
        <dbReference type="Proteomes" id="UP001647509"/>
    </source>
</evidence>
<name>A0ACC5U7Z8_9FLAO</name>
<gene>
    <name evidence="1" type="ORF">KO493_07065</name>
</gene>